<reference evidence="1" key="1">
    <citation type="submission" date="2014-09" db="EMBL/GenBank/DDBJ databases">
        <authorList>
            <person name="Magalhaes I.L.F."/>
            <person name="Oliveira U."/>
            <person name="Santos F.R."/>
            <person name="Vidigal T.H.D.A."/>
            <person name="Brescovit A.D."/>
            <person name="Santos A.J."/>
        </authorList>
    </citation>
    <scope>NUCLEOTIDE SEQUENCE</scope>
    <source>
        <tissue evidence="1">Shoot tissue taken approximately 20 cm above the soil surface</tissue>
    </source>
</reference>
<dbReference type="AlphaFoldDB" id="A0A0A9A194"/>
<sequence>MPPQLPTSPLPPLNGVAAPCTRRLHALHFPSPHLSSPPPNAAATDDMMAWCEGRRDTPRTSPTT</sequence>
<protein>
    <submittedName>
        <fullName evidence="1">Uncharacterized protein</fullName>
    </submittedName>
</protein>
<accession>A0A0A9A194</accession>
<organism evidence="1">
    <name type="scientific">Arundo donax</name>
    <name type="common">Giant reed</name>
    <name type="synonym">Donax arundinaceus</name>
    <dbReference type="NCBI Taxonomy" id="35708"/>
    <lineage>
        <taxon>Eukaryota</taxon>
        <taxon>Viridiplantae</taxon>
        <taxon>Streptophyta</taxon>
        <taxon>Embryophyta</taxon>
        <taxon>Tracheophyta</taxon>
        <taxon>Spermatophyta</taxon>
        <taxon>Magnoliopsida</taxon>
        <taxon>Liliopsida</taxon>
        <taxon>Poales</taxon>
        <taxon>Poaceae</taxon>
        <taxon>PACMAD clade</taxon>
        <taxon>Arundinoideae</taxon>
        <taxon>Arundineae</taxon>
        <taxon>Arundo</taxon>
    </lineage>
</organism>
<proteinExistence type="predicted"/>
<evidence type="ECO:0000313" key="1">
    <source>
        <dbReference type="EMBL" id="JAD44861.1"/>
    </source>
</evidence>
<dbReference type="EMBL" id="GBRH01253034">
    <property type="protein sequence ID" value="JAD44861.1"/>
    <property type="molecule type" value="Transcribed_RNA"/>
</dbReference>
<name>A0A0A9A194_ARUDO</name>
<reference evidence="1" key="2">
    <citation type="journal article" date="2015" name="Data Brief">
        <title>Shoot transcriptome of the giant reed, Arundo donax.</title>
        <authorList>
            <person name="Barrero R.A."/>
            <person name="Guerrero F.D."/>
            <person name="Moolhuijzen P."/>
            <person name="Goolsby J.A."/>
            <person name="Tidwell J."/>
            <person name="Bellgard S.E."/>
            <person name="Bellgard M.I."/>
        </authorList>
    </citation>
    <scope>NUCLEOTIDE SEQUENCE</scope>
    <source>
        <tissue evidence="1">Shoot tissue taken approximately 20 cm above the soil surface</tissue>
    </source>
</reference>